<organism evidence="2 3">
    <name type="scientific">Nitrospira tepida</name>
    <dbReference type="NCBI Taxonomy" id="2973512"/>
    <lineage>
        <taxon>Bacteria</taxon>
        <taxon>Pseudomonadati</taxon>
        <taxon>Nitrospirota</taxon>
        <taxon>Nitrospiria</taxon>
        <taxon>Nitrospirales</taxon>
        <taxon>Nitrospiraceae</taxon>
        <taxon>Nitrospira</taxon>
    </lineage>
</organism>
<reference evidence="2" key="1">
    <citation type="submission" date="2022-10" db="EMBL/GenBank/DDBJ databases">
        <authorList>
            <person name="Koch H."/>
        </authorList>
    </citation>
    <scope>NUCLEOTIDE SEQUENCE</scope>
    <source>
        <strain evidence="2">DNF</strain>
    </source>
</reference>
<dbReference type="KEGG" id="nti:DNFV4_03374"/>
<evidence type="ECO:0000259" key="1">
    <source>
        <dbReference type="Pfam" id="PF07238"/>
    </source>
</evidence>
<keyword evidence="3" id="KW-1185">Reference proteome</keyword>
<proteinExistence type="predicted"/>
<dbReference type="GO" id="GO:0035438">
    <property type="term" value="F:cyclic-di-GMP binding"/>
    <property type="evidence" value="ECO:0007669"/>
    <property type="project" value="InterPro"/>
</dbReference>
<evidence type="ECO:0000313" key="2">
    <source>
        <dbReference type="EMBL" id="CAI4032944.1"/>
    </source>
</evidence>
<dbReference type="InterPro" id="IPR009875">
    <property type="entry name" value="PilZ_domain"/>
</dbReference>
<feature type="domain" description="PilZ" evidence="1">
    <location>
        <begin position="5"/>
        <end position="100"/>
    </location>
</feature>
<dbReference type="Proteomes" id="UP001179121">
    <property type="component" value="Chromosome"/>
</dbReference>
<dbReference type="RefSeq" id="WP_289269728.1">
    <property type="nucleotide sequence ID" value="NZ_OX365700.1"/>
</dbReference>
<dbReference type="Gene3D" id="2.40.10.220">
    <property type="entry name" value="predicted glycosyltransferase like domains"/>
    <property type="match status" value="1"/>
</dbReference>
<protein>
    <recommendedName>
        <fullName evidence="1">PilZ domain-containing protein</fullName>
    </recommendedName>
</protein>
<sequence>MSVEHRRYPRFQIICPLVFAGDGVVGAGRMTDLSVKGCAVESDVMVVTGLYLEVRILLPDSWAPLRVDLAPVRWAVPGKFGIELIKMEAHDQLRLTRFIQALSSVQPASDQMMPNAHHGVAPIAQAEE</sequence>
<dbReference type="Pfam" id="PF07238">
    <property type="entry name" value="PilZ"/>
    <property type="match status" value="1"/>
</dbReference>
<dbReference type="EMBL" id="OX365700">
    <property type="protein sequence ID" value="CAI4032944.1"/>
    <property type="molecule type" value="Genomic_DNA"/>
</dbReference>
<accession>A0AA86TE09</accession>
<evidence type="ECO:0000313" key="3">
    <source>
        <dbReference type="Proteomes" id="UP001179121"/>
    </source>
</evidence>
<dbReference type="SUPFAM" id="SSF141371">
    <property type="entry name" value="PilZ domain-like"/>
    <property type="match status" value="1"/>
</dbReference>
<dbReference type="AlphaFoldDB" id="A0AA86TE09"/>
<name>A0AA86TE09_9BACT</name>
<gene>
    <name evidence="2" type="ORF">DNFV4_03374</name>
</gene>